<organism evidence="1 2">
    <name type="scientific">Paramecium sonneborni</name>
    <dbReference type="NCBI Taxonomy" id="65129"/>
    <lineage>
        <taxon>Eukaryota</taxon>
        <taxon>Sar</taxon>
        <taxon>Alveolata</taxon>
        <taxon>Ciliophora</taxon>
        <taxon>Intramacronucleata</taxon>
        <taxon>Oligohymenophorea</taxon>
        <taxon>Peniculida</taxon>
        <taxon>Parameciidae</taxon>
        <taxon>Paramecium</taxon>
    </lineage>
</organism>
<name>A0A8S1R3Z2_9CILI</name>
<dbReference type="Proteomes" id="UP000692954">
    <property type="component" value="Unassembled WGS sequence"/>
</dbReference>
<reference evidence="1" key="1">
    <citation type="submission" date="2021-01" db="EMBL/GenBank/DDBJ databases">
        <authorList>
            <consortium name="Genoscope - CEA"/>
            <person name="William W."/>
        </authorList>
    </citation>
    <scope>NUCLEOTIDE SEQUENCE</scope>
</reference>
<evidence type="ECO:0000313" key="2">
    <source>
        <dbReference type="Proteomes" id="UP000692954"/>
    </source>
</evidence>
<protein>
    <submittedName>
        <fullName evidence="1">Uncharacterized protein</fullName>
    </submittedName>
</protein>
<comment type="caution">
    <text evidence="1">The sequence shown here is derived from an EMBL/GenBank/DDBJ whole genome shotgun (WGS) entry which is preliminary data.</text>
</comment>
<evidence type="ECO:0000313" key="1">
    <source>
        <dbReference type="EMBL" id="CAD8121802.1"/>
    </source>
</evidence>
<proteinExistence type="predicted"/>
<accession>A0A8S1R3Z2</accession>
<keyword evidence="2" id="KW-1185">Reference proteome</keyword>
<gene>
    <name evidence="1" type="ORF">PSON_ATCC_30995.1.T1340104</name>
</gene>
<dbReference type="EMBL" id="CAJJDN010000134">
    <property type="protein sequence ID" value="CAD8121802.1"/>
    <property type="molecule type" value="Genomic_DNA"/>
</dbReference>
<sequence length="95" mass="11569">MNNGLQELENLTFYYRLWVLGIHQFFNRLIRVQKMKLKFFIFYVIMNTEEVDIIEINLQYQCPFLLIPKKKLISKYVDILKACYMYKSVESNSNE</sequence>
<dbReference type="AlphaFoldDB" id="A0A8S1R3Z2"/>